<dbReference type="InterPro" id="IPR038718">
    <property type="entry name" value="SNF2-like_sf"/>
</dbReference>
<dbReference type="GO" id="GO:0031297">
    <property type="term" value="P:replication fork processing"/>
    <property type="evidence" value="ECO:0007669"/>
    <property type="project" value="TreeGrafter"/>
</dbReference>
<keyword evidence="4" id="KW-0547">Nucleotide-binding</keyword>
<gene>
    <name evidence="4" type="ORF">GGQ22_19800</name>
</gene>
<evidence type="ECO:0000313" key="4">
    <source>
        <dbReference type="EMBL" id="MTB97314.1"/>
    </source>
</evidence>
<keyword evidence="4" id="KW-0067">ATP-binding</keyword>
<dbReference type="Pfam" id="PF00271">
    <property type="entry name" value="Helicase_C"/>
    <property type="match status" value="1"/>
</dbReference>
<sequence>MSAAARASIGLRSRTRGSSSSEPRRPLPASRSPPGTSVSEVTTSSISGVATLGLSLSGNPPVVRATRMGEVPQAFWLQVISEWGSTGDRPGQEVELPLERLLSNMSWLRTACQRYGVGIASSPELDELLQQTREQRRLLNRALSEPNPLEPQEVAERLSGSRFVRELRSFQMRDLGELLGLANGANFSVPGAGKTTVAYAVYEAERSAGRVEQMLVVAPLSAFDAWQNEVNDCFAEGRRPLVAPLVDEAPTDAEVLVVNYHRLDSRYEAVAKWVGRKPTLVLLDEAHRMKRGWDGTFGSACLSIAFLAARRDILTGTPAPQSPRDLVALMDYLWPGQGRAILPADALVSPPPADAGAQVAEAIGPLFVRTRKSELGLDQPAMSVVEVELDPLQGEIYEALRDRYAGAFEVSMADRANFASMGDITMYLLEAATNPQLLTAGSAADDVMSFRHPPLDVPPGSRLWDLLQEYNQYETPAKFRQLAEMIEANAAKGLKTLVWSNFVRNLQALERMLAIYRPALIYGGIPSEFADPRAPRTREGELARFRSDPGCSVLLANPAAMSEGVSLHQVCHDAIYLDRTFNAGQYLQSIDRIHRLGLKAGQQTRITFLLTSGTIDEVIDSRIREKAARLGEMLDDPDISTMALPSDEDYGPALDSTADMVALFAHLRGES</sequence>
<dbReference type="AlphaFoldDB" id="A0A6I3JGA8"/>
<dbReference type="SMART" id="SM00487">
    <property type="entry name" value="DEXDc"/>
    <property type="match status" value="1"/>
</dbReference>
<evidence type="ECO:0000259" key="3">
    <source>
        <dbReference type="SMART" id="SM00487"/>
    </source>
</evidence>
<dbReference type="InterPro" id="IPR014001">
    <property type="entry name" value="Helicase_ATP-bd"/>
</dbReference>
<dbReference type="InterPro" id="IPR000330">
    <property type="entry name" value="SNF2_N"/>
</dbReference>
<dbReference type="GO" id="GO:0004386">
    <property type="term" value="F:helicase activity"/>
    <property type="evidence" value="ECO:0007669"/>
    <property type="project" value="UniProtKB-KW"/>
</dbReference>
<dbReference type="InterPro" id="IPR027417">
    <property type="entry name" value="P-loop_NTPase"/>
</dbReference>
<proteinExistence type="predicted"/>
<dbReference type="Gene3D" id="3.40.50.300">
    <property type="entry name" value="P-loop containing nucleotide triphosphate hydrolases"/>
    <property type="match status" value="1"/>
</dbReference>
<dbReference type="Gene3D" id="3.40.50.10810">
    <property type="entry name" value="Tandem AAA-ATPase domain"/>
    <property type="match status" value="1"/>
</dbReference>
<protein>
    <submittedName>
        <fullName evidence="4">DNA helicase</fullName>
    </submittedName>
</protein>
<keyword evidence="4" id="KW-0347">Helicase</keyword>
<dbReference type="InterPro" id="IPR049730">
    <property type="entry name" value="SNF2/RAD54-like_C"/>
</dbReference>
<dbReference type="GO" id="GO:0006281">
    <property type="term" value="P:DNA repair"/>
    <property type="evidence" value="ECO:0007669"/>
    <property type="project" value="TreeGrafter"/>
</dbReference>
<keyword evidence="1" id="KW-0378">Hydrolase</keyword>
<evidence type="ECO:0000256" key="2">
    <source>
        <dbReference type="SAM" id="MobiDB-lite"/>
    </source>
</evidence>
<dbReference type="InterPro" id="IPR001650">
    <property type="entry name" value="Helicase_C-like"/>
</dbReference>
<feature type="compositionally biased region" description="Low complexity" evidence="2">
    <location>
        <begin position="16"/>
        <end position="41"/>
    </location>
</feature>
<dbReference type="EMBL" id="WLCI01000021">
    <property type="protein sequence ID" value="MTB97314.1"/>
    <property type="molecule type" value="Genomic_DNA"/>
</dbReference>
<dbReference type="CDD" id="cd18793">
    <property type="entry name" value="SF2_C_SNF"/>
    <property type="match status" value="1"/>
</dbReference>
<feature type="domain" description="Helicase ATP-binding" evidence="3">
    <location>
        <begin position="163"/>
        <end position="349"/>
    </location>
</feature>
<reference evidence="4 5" key="1">
    <citation type="submission" date="2019-10" db="EMBL/GenBank/DDBJ databases">
        <title>Nocardioides novel species isolated from the excrement of Marmot.</title>
        <authorList>
            <person name="Zhang G."/>
        </authorList>
    </citation>
    <scope>NUCLEOTIDE SEQUENCE [LARGE SCALE GENOMIC DNA]</scope>
    <source>
        <strain evidence="5">zg-579</strain>
    </source>
</reference>
<accession>A0A6I3JGA8</accession>
<dbReference type="Pfam" id="PF00176">
    <property type="entry name" value="SNF2-rel_dom"/>
    <property type="match status" value="1"/>
</dbReference>
<organism evidence="4 5">
    <name type="scientific">Nocardioides marmotae</name>
    <dbReference type="NCBI Taxonomy" id="2663857"/>
    <lineage>
        <taxon>Bacteria</taxon>
        <taxon>Bacillati</taxon>
        <taxon>Actinomycetota</taxon>
        <taxon>Actinomycetes</taxon>
        <taxon>Propionibacteriales</taxon>
        <taxon>Nocardioidaceae</taxon>
        <taxon>Nocardioides</taxon>
    </lineage>
</organism>
<keyword evidence="5" id="KW-1185">Reference proteome</keyword>
<dbReference type="PANTHER" id="PTHR45766:SF6">
    <property type="entry name" value="SWI_SNF-RELATED MATRIX-ASSOCIATED ACTIN-DEPENDENT REGULATOR OF CHROMATIN SUBFAMILY A-LIKE PROTEIN 1"/>
    <property type="match status" value="1"/>
</dbReference>
<dbReference type="GO" id="GO:0005524">
    <property type="term" value="F:ATP binding"/>
    <property type="evidence" value="ECO:0007669"/>
    <property type="project" value="InterPro"/>
</dbReference>
<feature type="region of interest" description="Disordered" evidence="2">
    <location>
        <begin position="1"/>
        <end position="41"/>
    </location>
</feature>
<dbReference type="SUPFAM" id="SSF52540">
    <property type="entry name" value="P-loop containing nucleoside triphosphate hydrolases"/>
    <property type="match status" value="2"/>
</dbReference>
<name>A0A6I3JGA8_9ACTN</name>
<evidence type="ECO:0000313" key="5">
    <source>
        <dbReference type="Proteomes" id="UP000433406"/>
    </source>
</evidence>
<dbReference type="PANTHER" id="PTHR45766">
    <property type="entry name" value="DNA ANNEALING HELICASE AND ENDONUCLEASE ZRANB3 FAMILY MEMBER"/>
    <property type="match status" value="1"/>
</dbReference>
<evidence type="ECO:0000256" key="1">
    <source>
        <dbReference type="ARBA" id="ARBA00022801"/>
    </source>
</evidence>
<dbReference type="GO" id="GO:0016787">
    <property type="term" value="F:hydrolase activity"/>
    <property type="evidence" value="ECO:0007669"/>
    <property type="project" value="UniProtKB-KW"/>
</dbReference>
<dbReference type="Proteomes" id="UP000433406">
    <property type="component" value="Unassembled WGS sequence"/>
</dbReference>
<comment type="caution">
    <text evidence="4">The sequence shown here is derived from an EMBL/GenBank/DDBJ whole genome shotgun (WGS) entry which is preliminary data.</text>
</comment>